<feature type="compositionally biased region" description="Polar residues" evidence="2">
    <location>
        <begin position="158"/>
        <end position="170"/>
    </location>
</feature>
<feature type="region of interest" description="Disordered" evidence="2">
    <location>
        <begin position="78"/>
        <end position="187"/>
    </location>
</feature>
<dbReference type="GO" id="GO:0003676">
    <property type="term" value="F:nucleic acid binding"/>
    <property type="evidence" value="ECO:0007669"/>
    <property type="project" value="InterPro"/>
</dbReference>
<feature type="region of interest" description="Disordered" evidence="2">
    <location>
        <begin position="199"/>
        <end position="266"/>
    </location>
</feature>
<evidence type="ECO:0000313" key="4">
    <source>
        <dbReference type="EMBL" id="OSX64527.1"/>
    </source>
</evidence>
<feature type="non-terminal residue" evidence="4">
    <location>
        <position position="1"/>
    </location>
</feature>
<name>A0A1X6N7C9_9APHY</name>
<dbReference type="EMBL" id="KZ110594">
    <property type="protein sequence ID" value="OSX64527.1"/>
    <property type="molecule type" value="Genomic_DNA"/>
</dbReference>
<dbReference type="GO" id="GO:0008270">
    <property type="term" value="F:zinc ion binding"/>
    <property type="evidence" value="ECO:0007669"/>
    <property type="project" value="UniProtKB-KW"/>
</dbReference>
<feature type="compositionally biased region" description="Pro residues" evidence="2">
    <location>
        <begin position="212"/>
        <end position="222"/>
    </location>
</feature>
<evidence type="ECO:0000256" key="1">
    <source>
        <dbReference type="PROSITE-ProRule" id="PRU00047"/>
    </source>
</evidence>
<evidence type="ECO:0000256" key="2">
    <source>
        <dbReference type="SAM" id="MobiDB-lite"/>
    </source>
</evidence>
<evidence type="ECO:0000313" key="5">
    <source>
        <dbReference type="Proteomes" id="UP000194127"/>
    </source>
</evidence>
<dbReference type="GeneID" id="36329877"/>
<sequence length="587" mass="63102">NFSVPALQWAVLVLTDAWTRSRAPPLPPPLTVADEFFDCSRLEHAFDTQEQVDVSRDDLGSNGNLAPFFICDRQPCPNRTPRSITTDEGHYVPIRRVQHPSGPALRYAGTLQSTSRHVTPVPSRPASPGTRIPQPVTSTGQARGDPHLPRGTEAVAQPSATPQAIPQSSLGPRLERPPKTEPRDTPLYSWASSLSTVPSLTPVPVVRNPATGLPPSPPPPSLPRGRSSTRSSQSSPGGQSQQPSPPAGSPPSPSSPVMSSPASPPDKDTLKLLLPLRYDGKTVIECDRFLSQLRIYWLVNTSLTTIELKVQVALSLLDGDARTWATPYFAQLVSVQLGVQGVTTPFANKAAFATAFRARFGNLDDEAAAQVELAKLCADKSVREKCTAAEFSALFKGPADCSGYGDLELRNKYLSSIPSRVYRKIELETFATWQAAEKRATEVEQILNISRARRPELNNFFSTRGRGHGGACGGAPQSHAASASINAAVGKGNFPGTCFGCGKQGYRRFECPNCKDKPYTKRADARATVASGSTQAATSAPVTTSPSASISAASAKSEQSELADLMAQVKSMREELEHYWAMKEEGF</sequence>
<evidence type="ECO:0000259" key="3">
    <source>
        <dbReference type="PROSITE" id="PS50158"/>
    </source>
</evidence>
<organism evidence="4 5">
    <name type="scientific">Postia placenta MAD-698-R-SB12</name>
    <dbReference type="NCBI Taxonomy" id="670580"/>
    <lineage>
        <taxon>Eukaryota</taxon>
        <taxon>Fungi</taxon>
        <taxon>Dikarya</taxon>
        <taxon>Basidiomycota</taxon>
        <taxon>Agaricomycotina</taxon>
        <taxon>Agaricomycetes</taxon>
        <taxon>Polyporales</taxon>
        <taxon>Adustoporiaceae</taxon>
        <taxon>Rhodonia</taxon>
    </lineage>
</organism>
<dbReference type="PROSITE" id="PS50158">
    <property type="entry name" value="ZF_CCHC"/>
    <property type="match status" value="1"/>
</dbReference>
<dbReference type="Proteomes" id="UP000194127">
    <property type="component" value="Unassembled WGS sequence"/>
</dbReference>
<keyword evidence="1" id="KW-0862">Zinc</keyword>
<dbReference type="AlphaFoldDB" id="A0A1X6N7C9"/>
<feature type="compositionally biased region" description="Low complexity" evidence="2">
    <location>
        <begin position="533"/>
        <end position="555"/>
    </location>
</feature>
<keyword evidence="5" id="KW-1185">Reference proteome</keyword>
<accession>A0A1X6N7C9</accession>
<feature type="domain" description="CCHC-type" evidence="3">
    <location>
        <begin position="498"/>
        <end position="513"/>
    </location>
</feature>
<feature type="region of interest" description="Disordered" evidence="2">
    <location>
        <begin position="530"/>
        <end position="555"/>
    </location>
</feature>
<feature type="compositionally biased region" description="Low complexity" evidence="2">
    <location>
        <begin position="223"/>
        <end position="242"/>
    </location>
</feature>
<keyword evidence="1" id="KW-0479">Metal-binding</keyword>
<dbReference type="InterPro" id="IPR001878">
    <property type="entry name" value="Znf_CCHC"/>
</dbReference>
<feature type="compositionally biased region" description="Pro residues" evidence="2">
    <location>
        <begin position="243"/>
        <end position="254"/>
    </location>
</feature>
<feature type="compositionally biased region" description="Basic and acidic residues" evidence="2">
    <location>
        <begin position="173"/>
        <end position="184"/>
    </location>
</feature>
<dbReference type="OrthoDB" id="3064660at2759"/>
<dbReference type="RefSeq" id="XP_024341321.1">
    <property type="nucleotide sequence ID" value="XM_024484928.1"/>
</dbReference>
<reference evidence="4 5" key="1">
    <citation type="submission" date="2017-04" db="EMBL/GenBank/DDBJ databases">
        <title>Genome Sequence of the Model Brown-Rot Fungus Postia placenta SB12.</title>
        <authorList>
            <consortium name="DOE Joint Genome Institute"/>
            <person name="Gaskell J."/>
            <person name="Kersten P."/>
            <person name="Larrondo L.F."/>
            <person name="Canessa P."/>
            <person name="Martinez D."/>
            <person name="Hibbett D."/>
            <person name="Schmoll M."/>
            <person name="Kubicek C.P."/>
            <person name="Martinez A.T."/>
            <person name="Yadav J."/>
            <person name="Master E."/>
            <person name="Magnuson J.K."/>
            <person name="James T."/>
            <person name="Yaver D."/>
            <person name="Berka R."/>
            <person name="Labutti K."/>
            <person name="Lipzen A."/>
            <person name="Aerts A."/>
            <person name="Barry K."/>
            <person name="Henrissat B."/>
            <person name="Blanchette R."/>
            <person name="Grigoriev I."/>
            <person name="Cullen D."/>
        </authorList>
    </citation>
    <scope>NUCLEOTIDE SEQUENCE [LARGE SCALE GENOMIC DNA]</scope>
    <source>
        <strain evidence="4 5">MAD-698-R-SB12</strain>
    </source>
</reference>
<protein>
    <recommendedName>
        <fullName evidence="3">CCHC-type domain-containing protein</fullName>
    </recommendedName>
</protein>
<gene>
    <name evidence="4" type="ORF">POSPLADRAFT_1138599</name>
</gene>
<proteinExistence type="predicted"/>
<keyword evidence="1" id="KW-0863">Zinc-finger</keyword>